<dbReference type="SMART" id="SM00215">
    <property type="entry name" value="VWC_out"/>
    <property type="match status" value="3"/>
</dbReference>
<evidence type="ECO:0000256" key="3">
    <source>
        <dbReference type="ARBA" id="ARBA00022737"/>
    </source>
</evidence>
<feature type="disulfide bond" evidence="6">
    <location>
        <begin position="398"/>
        <end position="410"/>
    </location>
</feature>
<reference evidence="8" key="1">
    <citation type="journal article" date="2020" name="Nat. Ecol. Evol.">
        <title>Deeply conserved synteny resolves early events in vertebrate evolution.</title>
        <authorList>
            <person name="Simakov O."/>
            <person name="Marletaz F."/>
            <person name="Yue J.X."/>
            <person name="O'Connell B."/>
            <person name="Jenkins J."/>
            <person name="Brandt A."/>
            <person name="Calef R."/>
            <person name="Tung C.H."/>
            <person name="Huang T.K."/>
            <person name="Schmutz J."/>
            <person name="Satoh N."/>
            <person name="Yu J.K."/>
            <person name="Putnam N.H."/>
            <person name="Green R.E."/>
            <person name="Rokhsar D.S."/>
        </authorList>
    </citation>
    <scope>NUCLEOTIDE SEQUENCE [LARGE SCALE GENOMIC DNA]</scope>
    <source>
        <strain evidence="8">S238N-H82</strain>
    </source>
</reference>
<feature type="disulfide bond" evidence="6">
    <location>
        <begin position="405"/>
        <end position="423"/>
    </location>
</feature>
<dbReference type="SUPFAM" id="SSF57603">
    <property type="entry name" value="FnI-like domain"/>
    <property type="match status" value="2"/>
</dbReference>
<dbReference type="InterPro" id="IPR044004">
    <property type="entry name" value="TSP1_spondin_dom"/>
</dbReference>
<dbReference type="Gene3D" id="2.10.70.10">
    <property type="entry name" value="Complement Module, domain 1"/>
    <property type="match status" value="1"/>
</dbReference>
<accession>A0A9J7KDT1</accession>
<reference evidence="9" key="2">
    <citation type="submission" date="2025-08" db="UniProtKB">
        <authorList>
            <consortium name="RefSeq"/>
        </authorList>
    </citation>
    <scope>IDENTIFICATION</scope>
    <source>
        <strain evidence="9">S238N-H82</strain>
        <tissue evidence="9">Testes</tissue>
    </source>
</reference>
<dbReference type="PROSITE" id="PS50068">
    <property type="entry name" value="LDLRA_2"/>
    <property type="match status" value="1"/>
</dbReference>
<dbReference type="CDD" id="cd00112">
    <property type="entry name" value="LDLa"/>
    <property type="match status" value="1"/>
</dbReference>
<dbReference type="PANTHER" id="PTHR22906:SF51">
    <property type="entry name" value="SCO-SPONDIN-LIKE"/>
    <property type="match status" value="1"/>
</dbReference>
<dbReference type="InterPro" id="IPR036383">
    <property type="entry name" value="TSP1_rpt_sf"/>
</dbReference>
<keyword evidence="3" id="KW-0677">Repeat</keyword>
<dbReference type="OMA" id="CENCTCE"/>
<dbReference type="FunFam" id="2.20.100.10:FF:000001">
    <property type="entry name" value="semaphorin-5A isoform X1"/>
    <property type="match status" value="8"/>
</dbReference>
<evidence type="ECO:0000256" key="1">
    <source>
        <dbReference type="ARBA" id="ARBA00022536"/>
    </source>
</evidence>
<dbReference type="Gene3D" id="4.10.400.10">
    <property type="entry name" value="Low-density Lipoprotein Receptor"/>
    <property type="match status" value="1"/>
</dbReference>
<evidence type="ECO:0000256" key="2">
    <source>
        <dbReference type="ARBA" id="ARBA00022729"/>
    </source>
</evidence>
<name>A0A9J7KDT1_BRAFL</name>
<dbReference type="InterPro" id="IPR002172">
    <property type="entry name" value="LDrepeatLR_classA_rpt"/>
</dbReference>
<dbReference type="PANTHER" id="PTHR22906">
    <property type="entry name" value="PROPERDIN"/>
    <property type="match status" value="1"/>
</dbReference>
<sequence length="1326" mass="143524">MGCTATCGFAPAYRMRDCACPRPANGGQLCAGFNLPPMVSNNYTASQVEFGACDIPTSCPIDGNWGEWGPWSGCGNCTAGSEVRERMCDSPAAQHGGIPCVGNHTASRPCYVDPILCDITCAEGQEYLCKSGPRTCADIQDHNDFEEGDTCTYECGCPDGQVLRDGTCVDRAECPCRYRLIEEPNFVPTTENNGTEWFIVEEGEVISYECNECTCLMGQLTCTNFECTVDGNWSPWSPWTNCTVDCGSGVQYRHRSCDDPPPANGGQACAGLAVEELSCNENPCPVNGGPGPWSFWSACSAMCGIGTKTRTRQCNNPAPANGGDQCSETLFEQVDCLESVCPGIPTISTTCADYEMYTLVYSTPSLVSGATTQASVLTTSAQATTPLYIPTTPPPSPCADSQFTCVSGECLSSSQVCDGTADCTDGSDEDNCVDCIHGQWGSWSDCSLTCGQGVATRNRGITQPAQTGGAECSGPFTESKNCFTSACPVDGGWSQWTPWSDCDADCDFGIVHRYRNCTDPPPKNGGNICNGSYHETNLCINEPCGPDCLEKESVTAEDCLAGFDPCSRSCQGLSNDVTCQLTCQEGCYCAEGTYSQNGECVAASECKCIYNGQEYEPGQNITNDCNTCVCENGYMSCTEEDCAVDCGWSVWSIWTPCDKTCGAGIQQRYRSGSNPPASNGGLPCEGNTVDTKDCFVNTCPGTPAHWGEWAPWSACTATCDGGERIRTRSCVRYEDTPVTSNCPGNTTETMSCNLQDCQEECLDDKVWKECGNCPRTCLDLQEGVACEEDCVPGCYCPDGSVLQDDVCVSYAECRCTVNINGEVEEVQPGDTIVKNECENCTCENSQLVCEVANCSVHGEWSPWTPWSTCTATCIAEDGSVPYQIRHRECNNPEPAGYGEYCDGQDSQIQNCGTLRCPIDGEWSPWSPWSGCEDPCTDGSQYRFRTCNDPAPEYDGADCEGNTRVQTKECDEPCTPEECPYTSTWVSAEDCGNSCPRTCAELSAQVMCDTAECSGYCRCDGDKFFQNGECVVPEQCLCLYNGEFYQPGQTYSVNDCQNCTCINGNMDCTEYNCPIDGNWSPWSEWSECSEPCDGGIRRKYRNCNSPAPHNGGKLCEGPEIATAICNTQCCDAPGPNWSEWSQWTICTSSCESGVQNRFRCCNESMPFANCTGESTEERLCNTGACVYDGNWGPWGPWSDCSVTCGTSLIARYRGCNNPPPSNGGSYCVGLSSHVQTCGIPSCETDTVCANISMSYYDECGPTGRPKTCQDLYTYFWTCEAGCYCPEGYVLNEDRTACIEPSECYCVDEETGLNWPPGYVLQRGCNQW</sequence>
<dbReference type="PROSITE" id="PS50092">
    <property type="entry name" value="TSP1"/>
    <property type="match status" value="12"/>
</dbReference>
<evidence type="ECO:0000256" key="4">
    <source>
        <dbReference type="ARBA" id="ARBA00023157"/>
    </source>
</evidence>
<dbReference type="Proteomes" id="UP000001554">
    <property type="component" value="Chromosome 16"/>
</dbReference>
<keyword evidence="8" id="KW-1185">Reference proteome</keyword>
<dbReference type="KEGG" id="bfo:118403419"/>
<dbReference type="Gene3D" id="2.10.25.10">
    <property type="entry name" value="Laminin"/>
    <property type="match status" value="2"/>
</dbReference>
<keyword evidence="1" id="KW-0245">EGF-like domain</keyword>
<evidence type="ECO:0000313" key="8">
    <source>
        <dbReference type="Proteomes" id="UP000001554"/>
    </source>
</evidence>
<dbReference type="SUPFAM" id="SSF57424">
    <property type="entry name" value="LDL receptor-like module"/>
    <property type="match status" value="1"/>
</dbReference>
<feature type="disulfide bond" evidence="6">
    <location>
        <begin position="417"/>
        <end position="432"/>
    </location>
</feature>
<proteinExistence type="predicted"/>
<dbReference type="SMART" id="SM00192">
    <property type="entry name" value="LDLa"/>
    <property type="match status" value="1"/>
</dbReference>
<dbReference type="InterPro" id="IPR036055">
    <property type="entry name" value="LDL_receptor-like_sf"/>
</dbReference>
<dbReference type="SMART" id="SM00209">
    <property type="entry name" value="TSP1"/>
    <property type="match status" value="12"/>
</dbReference>
<dbReference type="GeneID" id="118403419"/>
<dbReference type="FunFam" id="2.20.100.10:FF:000002">
    <property type="entry name" value="Unc-5 netrin receptor C"/>
    <property type="match status" value="2"/>
</dbReference>
<protein>
    <submittedName>
        <fullName evidence="9">SCO-spondin-like</fullName>
    </submittedName>
</protein>
<dbReference type="InterPro" id="IPR001007">
    <property type="entry name" value="VWF_dom"/>
</dbReference>
<keyword evidence="5" id="KW-0325">Glycoprotein</keyword>
<keyword evidence="2" id="KW-0732">Signal</keyword>
<dbReference type="CDD" id="cd19941">
    <property type="entry name" value="TIL"/>
    <property type="match status" value="4"/>
</dbReference>
<feature type="domain" description="VWFC" evidence="7">
    <location>
        <begin position="1037"/>
        <end position="1125"/>
    </location>
</feature>
<dbReference type="Pfam" id="PF19028">
    <property type="entry name" value="TSP1_spondin"/>
    <property type="match status" value="1"/>
</dbReference>
<dbReference type="SUPFAM" id="SSF57567">
    <property type="entry name" value="Serine protease inhibitors"/>
    <property type="match status" value="3"/>
</dbReference>
<organism evidence="8 9">
    <name type="scientific">Branchiostoma floridae</name>
    <name type="common">Florida lancelet</name>
    <name type="synonym">Amphioxus</name>
    <dbReference type="NCBI Taxonomy" id="7739"/>
    <lineage>
        <taxon>Eukaryota</taxon>
        <taxon>Metazoa</taxon>
        <taxon>Chordata</taxon>
        <taxon>Cephalochordata</taxon>
        <taxon>Leptocardii</taxon>
        <taxon>Amphioxiformes</taxon>
        <taxon>Branchiostomatidae</taxon>
        <taxon>Branchiostoma</taxon>
    </lineage>
</organism>
<dbReference type="SUPFAM" id="SSF82895">
    <property type="entry name" value="TSP-1 type 1 repeat"/>
    <property type="match status" value="12"/>
</dbReference>
<dbReference type="RefSeq" id="XP_035658024.1">
    <property type="nucleotide sequence ID" value="XM_035802131.1"/>
</dbReference>
<evidence type="ECO:0000256" key="6">
    <source>
        <dbReference type="PROSITE-ProRule" id="PRU00124"/>
    </source>
</evidence>
<gene>
    <name evidence="9" type="primary">LOC118403419</name>
</gene>
<keyword evidence="4 6" id="KW-1015">Disulfide bond</keyword>
<dbReference type="InterPro" id="IPR052065">
    <property type="entry name" value="Compl_asym_regulator"/>
</dbReference>
<dbReference type="InterPro" id="IPR000884">
    <property type="entry name" value="TSP1_rpt"/>
</dbReference>
<dbReference type="InterPro" id="IPR002919">
    <property type="entry name" value="TIL_dom"/>
</dbReference>
<evidence type="ECO:0000259" key="7">
    <source>
        <dbReference type="PROSITE" id="PS50184"/>
    </source>
</evidence>
<dbReference type="Gene3D" id="2.20.100.10">
    <property type="entry name" value="Thrombospondin type-1 (TSP1) repeat"/>
    <property type="match status" value="12"/>
</dbReference>
<dbReference type="PROSITE" id="PS50184">
    <property type="entry name" value="VWFC_2"/>
    <property type="match status" value="1"/>
</dbReference>
<dbReference type="Pfam" id="PF01826">
    <property type="entry name" value="TIL"/>
    <property type="match status" value="2"/>
</dbReference>
<evidence type="ECO:0000256" key="5">
    <source>
        <dbReference type="ARBA" id="ARBA00023180"/>
    </source>
</evidence>
<evidence type="ECO:0000313" key="9">
    <source>
        <dbReference type="RefSeq" id="XP_035658024.1"/>
    </source>
</evidence>
<dbReference type="Pfam" id="PF00090">
    <property type="entry name" value="TSP_1"/>
    <property type="match status" value="11"/>
</dbReference>
<dbReference type="InterPro" id="IPR036084">
    <property type="entry name" value="Ser_inhib-like_sf"/>
</dbReference>
<dbReference type="Pfam" id="PF00057">
    <property type="entry name" value="Ldl_recept_a"/>
    <property type="match status" value="1"/>
</dbReference>
<dbReference type="OrthoDB" id="6262482at2759"/>
<dbReference type="PRINTS" id="PR01705">
    <property type="entry name" value="TSP1REPEAT"/>
</dbReference>